<evidence type="ECO:0000313" key="2">
    <source>
        <dbReference type="EMBL" id="KAH8692948.1"/>
    </source>
</evidence>
<accession>A0AAD4KID6</accession>
<feature type="region of interest" description="Disordered" evidence="1">
    <location>
        <begin position="18"/>
        <end position="72"/>
    </location>
</feature>
<organism evidence="2 3">
    <name type="scientific">Talaromyces proteolyticus</name>
    <dbReference type="NCBI Taxonomy" id="1131652"/>
    <lineage>
        <taxon>Eukaryota</taxon>
        <taxon>Fungi</taxon>
        <taxon>Dikarya</taxon>
        <taxon>Ascomycota</taxon>
        <taxon>Pezizomycotina</taxon>
        <taxon>Eurotiomycetes</taxon>
        <taxon>Eurotiomycetidae</taxon>
        <taxon>Eurotiales</taxon>
        <taxon>Trichocomaceae</taxon>
        <taxon>Talaromyces</taxon>
        <taxon>Talaromyces sect. Bacilispori</taxon>
    </lineage>
</organism>
<comment type="caution">
    <text evidence="2">The sequence shown here is derived from an EMBL/GenBank/DDBJ whole genome shotgun (WGS) entry which is preliminary data.</text>
</comment>
<protein>
    <submittedName>
        <fullName evidence="2">Uncharacterized protein</fullName>
    </submittedName>
</protein>
<gene>
    <name evidence="2" type="ORF">BGW36DRAFT_31131</name>
</gene>
<reference evidence="2" key="1">
    <citation type="submission" date="2021-12" db="EMBL/GenBank/DDBJ databases">
        <title>Convergent genome expansion in fungi linked to evolution of root-endophyte symbiosis.</title>
        <authorList>
            <consortium name="DOE Joint Genome Institute"/>
            <person name="Ke Y.-H."/>
            <person name="Bonito G."/>
            <person name="Liao H.-L."/>
            <person name="Looney B."/>
            <person name="Rojas-Flechas A."/>
            <person name="Nash J."/>
            <person name="Hameed K."/>
            <person name="Schadt C."/>
            <person name="Martin F."/>
            <person name="Crous P.W."/>
            <person name="Miettinen O."/>
            <person name="Magnuson J.K."/>
            <person name="Labbe J."/>
            <person name="Jacobson D."/>
            <person name="Doktycz M.J."/>
            <person name="Veneault-Fourrey C."/>
            <person name="Kuo A."/>
            <person name="Mondo S."/>
            <person name="Calhoun S."/>
            <person name="Riley R."/>
            <person name="Ohm R."/>
            <person name="LaButti K."/>
            <person name="Andreopoulos B."/>
            <person name="Pangilinan J."/>
            <person name="Nolan M."/>
            <person name="Tritt A."/>
            <person name="Clum A."/>
            <person name="Lipzen A."/>
            <person name="Daum C."/>
            <person name="Barry K."/>
            <person name="Grigoriev I.V."/>
            <person name="Vilgalys R."/>
        </authorList>
    </citation>
    <scope>NUCLEOTIDE SEQUENCE</scope>
    <source>
        <strain evidence="2">PMI_201</strain>
    </source>
</reference>
<keyword evidence="3" id="KW-1185">Reference proteome</keyword>
<dbReference type="EMBL" id="JAJTJA010000010">
    <property type="protein sequence ID" value="KAH8692948.1"/>
    <property type="molecule type" value="Genomic_DNA"/>
</dbReference>
<proteinExistence type="predicted"/>
<feature type="compositionally biased region" description="Basic and acidic residues" evidence="1">
    <location>
        <begin position="243"/>
        <end position="253"/>
    </location>
</feature>
<evidence type="ECO:0000313" key="3">
    <source>
        <dbReference type="Proteomes" id="UP001201262"/>
    </source>
</evidence>
<name>A0AAD4KID6_9EURO</name>
<dbReference type="GeneID" id="70242759"/>
<sequence length="274" mass="30118">MAPPKPSLTSQARAAELNAATAARARSMGGELGDFSELPSSQPISLGDITMRNHSRNKGSKSWKPFPQENMPNHLNGPAEALRRPQRPVDRYYPPMVPPATYPHMPPPLHMNPQMPYYGQPAYPAPDFQYPMYQGMYYYQQMYPGQIGYYQPGPAQTPIPAPALANLPVPAPVPALAPAPAPVPTPTTTPVILTNKPAVSNPEFAVDPMKRQETPVNCFVPQDMSPTKQEEDMIRSKFAAYERGNDKPQEKARGQTHASPDDTPAANPSTREHL</sequence>
<dbReference type="AlphaFoldDB" id="A0AAD4KID6"/>
<feature type="region of interest" description="Disordered" evidence="1">
    <location>
        <begin position="219"/>
        <end position="274"/>
    </location>
</feature>
<evidence type="ECO:0000256" key="1">
    <source>
        <dbReference type="SAM" id="MobiDB-lite"/>
    </source>
</evidence>
<dbReference type="Proteomes" id="UP001201262">
    <property type="component" value="Unassembled WGS sequence"/>
</dbReference>
<dbReference type="RefSeq" id="XP_046068821.1">
    <property type="nucleotide sequence ID" value="XM_046212472.1"/>
</dbReference>